<keyword evidence="2" id="KW-0328">Glycosyltransferase</keyword>
<dbReference type="GO" id="GO:0016757">
    <property type="term" value="F:glycosyltransferase activity"/>
    <property type="evidence" value="ECO:0007669"/>
    <property type="project" value="UniProtKB-KW"/>
</dbReference>
<evidence type="ECO:0000313" key="2">
    <source>
        <dbReference type="EMBL" id="MDT7517245.1"/>
    </source>
</evidence>
<reference evidence="2 3" key="1">
    <citation type="submission" date="2023-08" db="EMBL/GenBank/DDBJ databases">
        <title>Rhodoferax potami sp. nov. and Rhodoferax mekongensis sp. nov., isolated from the Mekong River in Thailand.</title>
        <authorList>
            <person name="Kitikhun S."/>
            <person name="Charoenyingcharoen P."/>
            <person name="Siriarchawattana P."/>
            <person name="Likhitrattanapisal S."/>
            <person name="Nilsakha T."/>
            <person name="Chanpet A."/>
            <person name="Rattanawaree P."/>
            <person name="Ingsriswang S."/>
        </authorList>
    </citation>
    <scope>NUCLEOTIDE SEQUENCE [LARGE SCALE GENOMIC DNA]</scope>
    <source>
        <strain evidence="2 3">TBRC 17660</strain>
    </source>
</reference>
<keyword evidence="3" id="KW-1185">Reference proteome</keyword>
<dbReference type="EC" id="2.4.-.-" evidence="2"/>
<proteinExistence type="predicted"/>
<dbReference type="Pfam" id="PF00535">
    <property type="entry name" value="Glycos_transf_2"/>
    <property type="match status" value="1"/>
</dbReference>
<accession>A0ABU3KHK1</accession>
<dbReference type="InterPro" id="IPR001173">
    <property type="entry name" value="Glyco_trans_2-like"/>
</dbReference>
<dbReference type="InterPro" id="IPR029044">
    <property type="entry name" value="Nucleotide-diphossugar_trans"/>
</dbReference>
<comment type="caution">
    <text evidence="2">The sequence shown here is derived from an EMBL/GenBank/DDBJ whole genome shotgun (WGS) entry which is preliminary data.</text>
</comment>
<organism evidence="2 3">
    <name type="scientific">Rhodoferax potami</name>
    <dbReference type="NCBI Taxonomy" id="3068338"/>
    <lineage>
        <taxon>Bacteria</taxon>
        <taxon>Pseudomonadati</taxon>
        <taxon>Pseudomonadota</taxon>
        <taxon>Betaproteobacteria</taxon>
        <taxon>Burkholderiales</taxon>
        <taxon>Comamonadaceae</taxon>
        <taxon>Rhodoferax</taxon>
    </lineage>
</organism>
<dbReference type="CDD" id="cd00761">
    <property type="entry name" value="Glyco_tranf_GTA_type"/>
    <property type="match status" value="1"/>
</dbReference>
<keyword evidence="2" id="KW-0808">Transferase</keyword>
<dbReference type="Proteomes" id="UP001321700">
    <property type="component" value="Unassembled WGS sequence"/>
</dbReference>
<gene>
    <name evidence="2" type="ORF">RAE19_00550</name>
</gene>
<feature type="domain" description="Glycosyltransferase 2-like" evidence="1">
    <location>
        <begin position="6"/>
        <end position="133"/>
    </location>
</feature>
<dbReference type="EMBL" id="JAVBIK010000001">
    <property type="protein sequence ID" value="MDT7517245.1"/>
    <property type="molecule type" value="Genomic_DNA"/>
</dbReference>
<evidence type="ECO:0000313" key="3">
    <source>
        <dbReference type="Proteomes" id="UP001321700"/>
    </source>
</evidence>
<dbReference type="PANTHER" id="PTHR22916">
    <property type="entry name" value="GLYCOSYLTRANSFERASE"/>
    <property type="match status" value="1"/>
</dbReference>
<dbReference type="Gene3D" id="3.90.550.10">
    <property type="entry name" value="Spore Coat Polysaccharide Biosynthesis Protein SpsA, Chain A"/>
    <property type="match status" value="1"/>
</dbReference>
<dbReference type="SUPFAM" id="SSF53448">
    <property type="entry name" value="Nucleotide-diphospho-sugar transferases"/>
    <property type="match status" value="1"/>
</dbReference>
<name>A0ABU3KHK1_9BURK</name>
<protein>
    <submittedName>
        <fullName evidence="2">Glycosyltransferase family 2 protein</fullName>
        <ecNumber evidence="2">2.4.-.-</ecNumber>
    </submittedName>
</protein>
<dbReference type="RefSeq" id="WP_313873086.1">
    <property type="nucleotide sequence ID" value="NZ_JAVBIK010000001.1"/>
</dbReference>
<evidence type="ECO:0000259" key="1">
    <source>
        <dbReference type="Pfam" id="PF00535"/>
    </source>
</evidence>
<sequence>MSPVFSIVLCTYNAQPYLDECIQSLLQQTFHDFELIIVDDGSQDGTLAYLNALTDPRIRVIPLDTNQGLIFARTTGFDAAKGRYTAIMDADDIAHPRRLEEQLQAMDSGEADVCGSFHITLDTKSGRRRSRRSAFSDSDIRALLTIYCPLCNPSTSVATELLRQHRYDPSYPHAEDYGLWCDIASQGGRFKNITSPLLTYRLHPGQISIVKRETANNSFKAIQAKYVQAVTGNSLVPHSMPVKQRWEDAIVFMKMINQKIPGISFSANYELYAEFQYRSNGWLTPLLRIERLVIALWATLRGRYKKS</sequence>
<dbReference type="PANTHER" id="PTHR22916:SF3">
    <property type="entry name" value="UDP-GLCNAC:BETAGAL BETA-1,3-N-ACETYLGLUCOSAMINYLTRANSFERASE-LIKE PROTEIN 1"/>
    <property type="match status" value="1"/>
</dbReference>